<dbReference type="PANTHER" id="PTHR46237">
    <property type="entry name" value="CYTOCHROME B5 REDUCTASE 4 FAMILY MEMBER"/>
    <property type="match status" value="1"/>
</dbReference>
<dbReference type="GO" id="GO:0020037">
    <property type="term" value="F:heme binding"/>
    <property type="evidence" value="ECO:0007669"/>
    <property type="project" value="UniProtKB-UniRule"/>
</dbReference>
<dbReference type="PROSITE" id="PS50255">
    <property type="entry name" value="CYTOCHROME_B5_2"/>
    <property type="match status" value="1"/>
</dbReference>
<dbReference type="InterPro" id="IPR051872">
    <property type="entry name" value="Cytochrome_b5/Flavoprotein_Rdt"/>
</dbReference>
<evidence type="ECO:0000313" key="6">
    <source>
        <dbReference type="EMBL" id="GMI49043.1"/>
    </source>
</evidence>
<dbReference type="GO" id="GO:0004128">
    <property type="term" value="F:cytochrome-b5 reductase activity, acting on NAD(P)H"/>
    <property type="evidence" value="ECO:0007669"/>
    <property type="project" value="TreeGrafter"/>
</dbReference>
<dbReference type="Gene3D" id="3.10.120.10">
    <property type="entry name" value="Cytochrome b5-like heme/steroid binding domain"/>
    <property type="match status" value="1"/>
</dbReference>
<organism evidence="6 7">
    <name type="scientific">Triparma columacea</name>
    <dbReference type="NCBI Taxonomy" id="722753"/>
    <lineage>
        <taxon>Eukaryota</taxon>
        <taxon>Sar</taxon>
        <taxon>Stramenopiles</taxon>
        <taxon>Ochrophyta</taxon>
        <taxon>Bolidophyceae</taxon>
        <taxon>Parmales</taxon>
        <taxon>Triparmaceae</taxon>
        <taxon>Triparma</taxon>
    </lineage>
</organism>
<reference evidence="7" key="1">
    <citation type="journal article" date="2023" name="Commun. Biol.">
        <title>Genome analysis of Parmales, the sister group of diatoms, reveals the evolutionary specialization of diatoms from phago-mixotrophs to photoautotrophs.</title>
        <authorList>
            <person name="Ban H."/>
            <person name="Sato S."/>
            <person name="Yoshikawa S."/>
            <person name="Yamada K."/>
            <person name="Nakamura Y."/>
            <person name="Ichinomiya M."/>
            <person name="Sato N."/>
            <person name="Blanc-Mathieu R."/>
            <person name="Endo H."/>
            <person name="Kuwata A."/>
            <person name="Ogata H."/>
        </authorList>
    </citation>
    <scope>NUCLEOTIDE SEQUENCE [LARGE SCALE GENOMIC DNA]</scope>
</reference>
<proteinExistence type="inferred from homology"/>
<dbReference type="PROSITE" id="PS00191">
    <property type="entry name" value="CYTOCHROME_B5_1"/>
    <property type="match status" value="1"/>
</dbReference>
<keyword evidence="2 4" id="KW-0479">Metal-binding</keyword>
<dbReference type="InterPro" id="IPR036400">
    <property type="entry name" value="Cyt_B5-like_heme/steroid_sf"/>
</dbReference>
<dbReference type="GO" id="GO:0005737">
    <property type="term" value="C:cytoplasm"/>
    <property type="evidence" value="ECO:0007669"/>
    <property type="project" value="TreeGrafter"/>
</dbReference>
<keyword evidence="7" id="KW-1185">Reference proteome</keyword>
<dbReference type="GO" id="GO:0046872">
    <property type="term" value="F:metal ion binding"/>
    <property type="evidence" value="ECO:0007669"/>
    <property type="project" value="UniProtKB-UniRule"/>
</dbReference>
<evidence type="ECO:0000259" key="5">
    <source>
        <dbReference type="PROSITE" id="PS50255"/>
    </source>
</evidence>
<dbReference type="SUPFAM" id="SSF55856">
    <property type="entry name" value="Cytochrome b5-like heme/steroid binding domain"/>
    <property type="match status" value="1"/>
</dbReference>
<evidence type="ECO:0000256" key="3">
    <source>
        <dbReference type="ARBA" id="ARBA00023004"/>
    </source>
</evidence>
<dbReference type="InterPro" id="IPR001199">
    <property type="entry name" value="Cyt_B5-like_heme/steroid-bd"/>
</dbReference>
<dbReference type="AlphaFoldDB" id="A0A9W7GQR6"/>
<protein>
    <recommendedName>
        <fullName evidence="5">Cytochrome b5 heme-binding domain-containing protein</fullName>
    </recommendedName>
</protein>
<accession>A0A9W7GQR6</accession>
<evidence type="ECO:0000256" key="4">
    <source>
        <dbReference type="RuleBase" id="RU362121"/>
    </source>
</evidence>
<feature type="domain" description="Cytochrome b5 heme-binding" evidence="5">
    <location>
        <begin position="65"/>
        <end position="141"/>
    </location>
</feature>
<evidence type="ECO:0000256" key="2">
    <source>
        <dbReference type="ARBA" id="ARBA00022723"/>
    </source>
</evidence>
<sequence length="143" mass="15922">MPPPKSKPAEALPAATTSYKLKPSRKTAVNPRQKFRLAQGFGMMDWVRLKQASKDLAQLKGSKLRPDITLSEVATHKTLHDCWIVLRGVVYNIGPYLAYHPGGKNIIFKLAGTDCTAEFDKYHRWVNIEGLVGVLKVGYLAKS</sequence>
<comment type="caution">
    <text evidence="6">The sequence shown here is derived from an EMBL/GenBank/DDBJ whole genome shotgun (WGS) entry which is preliminary data.</text>
</comment>
<name>A0A9W7GQR6_9STRA</name>
<dbReference type="Proteomes" id="UP001165065">
    <property type="component" value="Unassembled WGS sequence"/>
</dbReference>
<dbReference type="SMART" id="SM01117">
    <property type="entry name" value="Cyt-b5"/>
    <property type="match status" value="1"/>
</dbReference>
<keyword evidence="1 4" id="KW-0349">Heme</keyword>
<dbReference type="InterPro" id="IPR018506">
    <property type="entry name" value="Cyt_B5_heme-BS"/>
</dbReference>
<keyword evidence="3 4" id="KW-0408">Iron</keyword>
<comment type="similarity">
    <text evidence="4">Belongs to the cytochrome b5 family.</text>
</comment>
<dbReference type="EMBL" id="BRYA01000455">
    <property type="protein sequence ID" value="GMI49043.1"/>
    <property type="molecule type" value="Genomic_DNA"/>
</dbReference>
<evidence type="ECO:0000256" key="1">
    <source>
        <dbReference type="ARBA" id="ARBA00022617"/>
    </source>
</evidence>
<dbReference type="PANTHER" id="PTHR46237:SF1">
    <property type="entry name" value="CYTOCHROME B5 REDUCTASE 4"/>
    <property type="match status" value="1"/>
</dbReference>
<dbReference type="Pfam" id="PF00173">
    <property type="entry name" value="Cyt-b5"/>
    <property type="match status" value="1"/>
</dbReference>
<gene>
    <name evidence="6" type="ORF">TrCOL_g5112</name>
</gene>
<dbReference type="OrthoDB" id="432299at2759"/>
<evidence type="ECO:0000313" key="7">
    <source>
        <dbReference type="Proteomes" id="UP001165065"/>
    </source>
</evidence>